<keyword evidence="1" id="KW-0732">Signal</keyword>
<dbReference type="InterPro" id="IPR036761">
    <property type="entry name" value="TTHA0802/YceI-like_sf"/>
</dbReference>
<feature type="signal peptide" evidence="1">
    <location>
        <begin position="1"/>
        <end position="20"/>
    </location>
</feature>
<reference evidence="3 4" key="1">
    <citation type="submission" date="2020-04" db="EMBL/GenBank/DDBJ databases">
        <title>Flammeovirga sp. SR4, a novel species isolated from seawater.</title>
        <authorList>
            <person name="Wang X."/>
        </authorList>
    </citation>
    <scope>NUCLEOTIDE SEQUENCE [LARGE SCALE GENOMIC DNA]</scope>
    <source>
        <strain evidence="3 4">SR4</strain>
    </source>
</reference>
<dbReference type="InterPro" id="IPR007372">
    <property type="entry name" value="Lipid/polyisoprenoid-bd_YceI"/>
</dbReference>
<keyword evidence="4" id="KW-1185">Reference proteome</keyword>
<protein>
    <submittedName>
        <fullName evidence="3">YceI family protein</fullName>
    </submittedName>
</protein>
<accession>A0A7X8SHP0</accession>
<evidence type="ECO:0000313" key="3">
    <source>
        <dbReference type="EMBL" id="NLR90435.1"/>
    </source>
</evidence>
<organism evidence="3 4">
    <name type="scientific">Flammeovirga agarivorans</name>
    <dbReference type="NCBI Taxonomy" id="2726742"/>
    <lineage>
        <taxon>Bacteria</taxon>
        <taxon>Pseudomonadati</taxon>
        <taxon>Bacteroidota</taxon>
        <taxon>Cytophagia</taxon>
        <taxon>Cytophagales</taxon>
        <taxon>Flammeovirgaceae</taxon>
        <taxon>Flammeovirga</taxon>
    </lineage>
</organism>
<dbReference type="AlphaFoldDB" id="A0A7X8SHP0"/>
<dbReference type="PANTHER" id="PTHR34406">
    <property type="entry name" value="PROTEIN YCEI"/>
    <property type="match status" value="1"/>
</dbReference>
<dbReference type="Gene3D" id="2.40.128.110">
    <property type="entry name" value="Lipid/polyisoprenoid-binding, YceI-like"/>
    <property type="match status" value="1"/>
</dbReference>
<dbReference type="SMART" id="SM00867">
    <property type="entry name" value="YceI"/>
    <property type="match status" value="1"/>
</dbReference>
<dbReference type="PANTHER" id="PTHR34406:SF1">
    <property type="entry name" value="PROTEIN YCEI"/>
    <property type="match status" value="1"/>
</dbReference>
<dbReference type="Proteomes" id="UP000585050">
    <property type="component" value="Unassembled WGS sequence"/>
</dbReference>
<dbReference type="RefSeq" id="WP_168881135.1">
    <property type="nucleotide sequence ID" value="NZ_JABAIL010000001.1"/>
</dbReference>
<evidence type="ECO:0000313" key="4">
    <source>
        <dbReference type="Proteomes" id="UP000585050"/>
    </source>
</evidence>
<feature type="chain" id="PRO_5030552272" evidence="1">
    <location>
        <begin position="21"/>
        <end position="188"/>
    </location>
</feature>
<sequence>MKKLSLTLGILLFAFASTFAQKISPDQSEVKWTGYKVTGQHNGTVAVKGGELKVKKGVVKEGTIVIDLTSLTSLDLQGEWQQKLDGHLKSADFFDVEKHPTATFTLKEVAVDGDVHKLKGDLTIKGVTQEVAFDSKLKSEGKKHTLEGKLKIDRTKFGLKYGSDSFFDNLGDKAIADEFDIDFKVQTI</sequence>
<evidence type="ECO:0000256" key="1">
    <source>
        <dbReference type="SAM" id="SignalP"/>
    </source>
</evidence>
<feature type="domain" description="Lipid/polyisoprenoid-binding YceI-like" evidence="2">
    <location>
        <begin position="20"/>
        <end position="188"/>
    </location>
</feature>
<dbReference type="EMBL" id="JABAIL010000001">
    <property type="protein sequence ID" value="NLR90435.1"/>
    <property type="molecule type" value="Genomic_DNA"/>
</dbReference>
<evidence type="ECO:0000259" key="2">
    <source>
        <dbReference type="SMART" id="SM00867"/>
    </source>
</evidence>
<comment type="caution">
    <text evidence="3">The sequence shown here is derived from an EMBL/GenBank/DDBJ whole genome shotgun (WGS) entry which is preliminary data.</text>
</comment>
<dbReference type="SUPFAM" id="SSF101874">
    <property type="entry name" value="YceI-like"/>
    <property type="match status" value="1"/>
</dbReference>
<dbReference type="Pfam" id="PF04264">
    <property type="entry name" value="YceI"/>
    <property type="match status" value="1"/>
</dbReference>
<name>A0A7X8SHP0_9BACT</name>
<gene>
    <name evidence="3" type="ORF">HGP29_04420</name>
</gene>
<proteinExistence type="predicted"/>